<comment type="caution">
    <text evidence="1">The sequence shown here is derived from an EMBL/GenBank/DDBJ whole genome shotgun (WGS) entry which is preliminary data.</text>
</comment>
<reference evidence="1 2" key="1">
    <citation type="submission" date="2023-05" db="EMBL/GenBank/DDBJ databases">
        <title>A Combination of Whole Genome Sequencing and Metagenomics Reveals Diversity of Listeria spp. in Soil Collected from the Nantahala National Forest.</title>
        <authorList>
            <person name="Wang J."/>
            <person name="Schamp C.N."/>
            <person name="Hudson L.K."/>
            <person name="Chaggar H.K."/>
            <person name="Bryan D.W."/>
            <person name="Radosevich M."/>
            <person name="Denes T.G."/>
        </authorList>
    </citation>
    <scope>NUCLEOTIDE SEQUENCE [LARGE SCALE GENOMIC DNA]</scope>
    <source>
        <strain evidence="1 2">UTK S2-0002</strain>
    </source>
</reference>
<protein>
    <submittedName>
        <fullName evidence="1">Uncharacterized protein</fullName>
    </submittedName>
</protein>
<dbReference type="Proteomes" id="UP001252688">
    <property type="component" value="Unassembled WGS sequence"/>
</dbReference>
<evidence type="ECO:0000313" key="1">
    <source>
        <dbReference type="EMBL" id="MDT0115296.1"/>
    </source>
</evidence>
<keyword evidence="2" id="KW-1185">Reference proteome</keyword>
<evidence type="ECO:0000313" key="2">
    <source>
        <dbReference type="Proteomes" id="UP001252688"/>
    </source>
</evidence>
<gene>
    <name evidence="1" type="ORF">QJV37_14260</name>
</gene>
<accession>A0ABU2IRK0</accession>
<organism evidence="1 2">
    <name type="scientific">Listeria cossartiae subsp. cayugensis</name>
    <dbReference type="NCBI Taxonomy" id="2713505"/>
    <lineage>
        <taxon>Bacteria</taxon>
        <taxon>Bacillati</taxon>
        <taxon>Bacillota</taxon>
        <taxon>Bacilli</taxon>
        <taxon>Bacillales</taxon>
        <taxon>Listeriaceae</taxon>
        <taxon>Listeria</taxon>
        <taxon>Listeria cossartiae</taxon>
    </lineage>
</organism>
<name>A0ABU2IRK0_9LIST</name>
<sequence length="48" mass="5686">MEVTKPFIHENELEDSLEKQNKLNFQLELQGSATQEKQVEKEQVEKIK</sequence>
<dbReference type="RefSeq" id="WP_311179041.1">
    <property type="nucleotide sequence ID" value="NZ_JASAZZ010000006.1"/>
</dbReference>
<proteinExistence type="predicted"/>
<dbReference type="EMBL" id="JASBAM010000006">
    <property type="protein sequence ID" value="MDT0115296.1"/>
    <property type="molecule type" value="Genomic_DNA"/>
</dbReference>